<dbReference type="AlphaFoldDB" id="A0A2T7NLJ1"/>
<dbReference type="SUPFAM" id="SSF57850">
    <property type="entry name" value="RING/U-box"/>
    <property type="match status" value="1"/>
</dbReference>
<dbReference type="Pfam" id="PF00643">
    <property type="entry name" value="zf-B_box"/>
    <property type="match status" value="2"/>
</dbReference>
<evidence type="ECO:0000259" key="6">
    <source>
        <dbReference type="PROSITE" id="PS50089"/>
    </source>
</evidence>
<gene>
    <name evidence="8" type="ORF">C0Q70_17837</name>
</gene>
<dbReference type="InterPro" id="IPR018957">
    <property type="entry name" value="Znf_C3HC4_RING-type"/>
</dbReference>
<keyword evidence="2 4" id="KW-0863">Zinc-finger</keyword>
<dbReference type="PROSITE" id="PS00518">
    <property type="entry name" value="ZF_RING_1"/>
    <property type="match status" value="1"/>
</dbReference>
<feature type="domain" description="B box-type" evidence="7">
    <location>
        <begin position="35"/>
        <end position="69"/>
    </location>
</feature>
<feature type="domain" description="B box-type" evidence="7">
    <location>
        <begin position="327"/>
        <end position="373"/>
    </location>
</feature>
<sequence>MLCSACTKAHKKLSVTRSHDVESVSTVTPERLAASRPALCADHGDKQAEFFCREHRLAVCSACKTTKHKVCPEVNCLNDEVESAQNSMKHLTKILAEAEQKLEQVIGQLTSRLQGVNVSEQEDMALVDKSCDRLHKMVEDFRNRFRDKIRTSHLEIRNSLCDVKTDLSNRLGKVTSHKHIVTRVIAVSPRPALIHMTQALTDRVNSLNFRSDWQQEVWVKHLSSVDCCQEKVRRIEKELLMLEMAEPHERECAVCTNDFTTPKILPCGHLLCRQCVISWMDCKPDAGCPLCRCPIVEQSDGSSSATVDALPTDFVMEALVESAGVLSKDHLCCVCEDVRADFICLQCQDMLCSACTKVHRKLSMSRSHEVESVSTVTPERLAASRPALCADHGDKQAEMFCRSHGLPVCLACKSNKHKVCPEVNFLDEEIQSAQNLLKHLTKSLVEAEQKLEQAIGQVTSRLQEVDVSEQEDMAQVDKICDRLHKLVEDFRNKMKEKTNTSHLQIRSSLRDVKTSLSNRLGKVTSHKHIVTRAAAVSPRHALIHMTQALTDRVNSLDRNVYLEGEVWEKPSSSAEYCQEVAGRIEKDLMMLAPQTTKTKRSK</sequence>
<reference evidence="8 9" key="1">
    <citation type="submission" date="2018-04" db="EMBL/GenBank/DDBJ databases">
        <title>The genome of golden apple snail Pomacea canaliculata provides insight into stress tolerance and invasive adaptation.</title>
        <authorList>
            <person name="Liu C."/>
            <person name="Liu B."/>
            <person name="Ren Y."/>
            <person name="Zhang Y."/>
            <person name="Wang H."/>
            <person name="Li S."/>
            <person name="Jiang F."/>
            <person name="Yin L."/>
            <person name="Zhang G."/>
            <person name="Qian W."/>
            <person name="Fan W."/>
        </authorList>
    </citation>
    <scope>NUCLEOTIDE SEQUENCE [LARGE SCALE GENOMIC DNA]</scope>
    <source>
        <strain evidence="8">SZHN2017</strain>
        <tissue evidence="8">Muscle</tissue>
    </source>
</reference>
<keyword evidence="9" id="KW-1185">Reference proteome</keyword>
<keyword evidence="1" id="KW-0479">Metal-binding</keyword>
<dbReference type="SMART" id="SM00184">
    <property type="entry name" value="RING"/>
    <property type="match status" value="1"/>
</dbReference>
<dbReference type="InterPro" id="IPR013083">
    <property type="entry name" value="Znf_RING/FYVE/PHD"/>
</dbReference>
<dbReference type="InterPro" id="IPR001841">
    <property type="entry name" value="Znf_RING"/>
</dbReference>
<dbReference type="GO" id="GO:0061630">
    <property type="term" value="F:ubiquitin protein ligase activity"/>
    <property type="evidence" value="ECO:0007669"/>
    <property type="project" value="TreeGrafter"/>
</dbReference>
<dbReference type="CDD" id="cd19757">
    <property type="entry name" value="Bbox1"/>
    <property type="match status" value="1"/>
</dbReference>
<proteinExistence type="predicted"/>
<evidence type="ECO:0000256" key="4">
    <source>
        <dbReference type="PROSITE-ProRule" id="PRU00024"/>
    </source>
</evidence>
<evidence type="ECO:0000313" key="9">
    <source>
        <dbReference type="Proteomes" id="UP000245119"/>
    </source>
</evidence>
<feature type="coiled-coil region" evidence="5">
    <location>
        <begin position="74"/>
        <end position="108"/>
    </location>
</feature>
<organism evidence="8 9">
    <name type="scientific">Pomacea canaliculata</name>
    <name type="common">Golden apple snail</name>
    <dbReference type="NCBI Taxonomy" id="400727"/>
    <lineage>
        <taxon>Eukaryota</taxon>
        <taxon>Metazoa</taxon>
        <taxon>Spiralia</taxon>
        <taxon>Lophotrochozoa</taxon>
        <taxon>Mollusca</taxon>
        <taxon>Gastropoda</taxon>
        <taxon>Caenogastropoda</taxon>
        <taxon>Architaenioglossa</taxon>
        <taxon>Ampullarioidea</taxon>
        <taxon>Ampullariidae</taxon>
        <taxon>Pomacea</taxon>
    </lineage>
</organism>
<evidence type="ECO:0000313" key="8">
    <source>
        <dbReference type="EMBL" id="PVD22034.1"/>
    </source>
</evidence>
<evidence type="ECO:0000256" key="3">
    <source>
        <dbReference type="ARBA" id="ARBA00022833"/>
    </source>
</evidence>
<dbReference type="PANTHER" id="PTHR25462">
    <property type="entry name" value="BONUS, ISOFORM C-RELATED"/>
    <property type="match status" value="1"/>
</dbReference>
<evidence type="ECO:0000256" key="5">
    <source>
        <dbReference type="SAM" id="Coils"/>
    </source>
</evidence>
<accession>A0A2T7NLJ1</accession>
<evidence type="ECO:0000256" key="1">
    <source>
        <dbReference type="ARBA" id="ARBA00022723"/>
    </source>
</evidence>
<dbReference type="OrthoDB" id="111250at2759"/>
<feature type="domain" description="RING-type" evidence="6">
    <location>
        <begin position="252"/>
        <end position="292"/>
    </location>
</feature>
<evidence type="ECO:0000259" key="7">
    <source>
        <dbReference type="PROSITE" id="PS50119"/>
    </source>
</evidence>
<dbReference type="EMBL" id="PZQS01000011">
    <property type="protein sequence ID" value="PVD22034.1"/>
    <property type="molecule type" value="Genomic_DNA"/>
</dbReference>
<name>A0A2T7NLJ1_POMCA</name>
<dbReference type="InterPro" id="IPR047153">
    <property type="entry name" value="TRIM45/56/19-like"/>
</dbReference>
<dbReference type="Gene3D" id="3.30.40.10">
    <property type="entry name" value="Zinc/RING finger domain, C3HC4 (zinc finger)"/>
    <property type="match status" value="1"/>
</dbReference>
<feature type="domain" description="B box-type" evidence="7">
    <location>
        <begin position="384"/>
        <end position="428"/>
    </location>
</feature>
<dbReference type="GO" id="GO:0008270">
    <property type="term" value="F:zinc ion binding"/>
    <property type="evidence" value="ECO:0007669"/>
    <property type="project" value="UniProtKB-KW"/>
</dbReference>
<dbReference type="InterPro" id="IPR017907">
    <property type="entry name" value="Znf_RING_CS"/>
</dbReference>
<dbReference type="InterPro" id="IPR000315">
    <property type="entry name" value="Znf_B-box"/>
</dbReference>
<feature type="coiled-coil region" evidence="5">
    <location>
        <begin position="423"/>
        <end position="457"/>
    </location>
</feature>
<protein>
    <recommendedName>
        <fullName evidence="10">RING-type domain-containing protein</fullName>
    </recommendedName>
</protein>
<dbReference type="SMART" id="SM00336">
    <property type="entry name" value="BBOX"/>
    <property type="match status" value="3"/>
</dbReference>
<evidence type="ECO:0000256" key="2">
    <source>
        <dbReference type="ARBA" id="ARBA00022771"/>
    </source>
</evidence>
<keyword evidence="3" id="KW-0862">Zinc</keyword>
<dbReference type="SUPFAM" id="SSF57845">
    <property type="entry name" value="B-box zinc-binding domain"/>
    <property type="match status" value="2"/>
</dbReference>
<dbReference type="PANTHER" id="PTHR25462:SF296">
    <property type="entry name" value="MEIOTIC P26, ISOFORM F"/>
    <property type="match status" value="1"/>
</dbReference>
<evidence type="ECO:0008006" key="10">
    <source>
        <dbReference type="Google" id="ProtNLM"/>
    </source>
</evidence>
<dbReference type="Pfam" id="PF00097">
    <property type="entry name" value="zf-C3HC4"/>
    <property type="match status" value="1"/>
</dbReference>
<dbReference type="PROSITE" id="PS50119">
    <property type="entry name" value="ZF_BBOX"/>
    <property type="match status" value="3"/>
</dbReference>
<dbReference type="PROSITE" id="PS50089">
    <property type="entry name" value="ZF_RING_2"/>
    <property type="match status" value="1"/>
</dbReference>
<dbReference type="Proteomes" id="UP000245119">
    <property type="component" value="Linkage Group LG11"/>
</dbReference>
<comment type="caution">
    <text evidence="8">The sequence shown here is derived from an EMBL/GenBank/DDBJ whole genome shotgun (WGS) entry which is preliminary data.</text>
</comment>
<dbReference type="Gene3D" id="3.30.160.60">
    <property type="entry name" value="Classic Zinc Finger"/>
    <property type="match status" value="2"/>
</dbReference>
<keyword evidence="5" id="KW-0175">Coiled coil</keyword>